<dbReference type="RefSeq" id="WP_073176119.1">
    <property type="nucleotide sequence ID" value="NZ_FQWL01000001.1"/>
</dbReference>
<evidence type="ECO:0000313" key="2">
    <source>
        <dbReference type="Proteomes" id="UP000184532"/>
    </source>
</evidence>
<evidence type="ECO:0000313" key="1">
    <source>
        <dbReference type="EMBL" id="SHG20572.1"/>
    </source>
</evidence>
<dbReference type="EMBL" id="FQWL01000001">
    <property type="protein sequence ID" value="SHG20572.1"/>
    <property type="molecule type" value="Genomic_DNA"/>
</dbReference>
<reference evidence="2" key="1">
    <citation type="submission" date="2016-11" db="EMBL/GenBank/DDBJ databases">
        <authorList>
            <person name="Varghese N."/>
            <person name="Submissions S."/>
        </authorList>
    </citation>
    <scope>NUCLEOTIDE SEQUENCE [LARGE SCALE GENOMIC DNA]</scope>
    <source>
        <strain evidence="2">DSM 22638</strain>
    </source>
</reference>
<gene>
    <name evidence="1" type="ORF">SAMN04488116_0270</name>
</gene>
<dbReference type="OrthoDB" id="1445097at2"/>
<name>A0A1M5HXH2_9FLAO</name>
<proteinExistence type="predicted"/>
<accession>A0A1M5HXH2</accession>
<protein>
    <submittedName>
        <fullName evidence="1">Uncharacterized protein</fullName>
    </submittedName>
</protein>
<sequence>MDKSKSFQTPSFLTYESKSLDYSIFQLNLFLNGYDEVSKPYKIDYNTLLMSYHLSPGRSLDEFCQDQTIGYFLLNPTYDSAEAREAFCLEIREFLTGL</sequence>
<organism evidence="1 2">
    <name type="scientific">Flagellimonas flava</name>
    <dbReference type="NCBI Taxonomy" id="570519"/>
    <lineage>
        <taxon>Bacteria</taxon>
        <taxon>Pseudomonadati</taxon>
        <taxon>Bacteroidota</taxon>
        <taxon>Flavobacteriia</taxon>
        <taxon>Flavobacteriales</taxon>
        <taxon>Flavobacteriaceae</taxon>
        <taxon>Flagellimonas</taxon>
    </lineage>
</organism>
<keyword evidence="2" id="KW-1185">Reference proteome</keyword>
<dbReference type="Proteomes" id="UP000184532">
    <property type="component" value="Unassembled WGS sequence"/>
</dbReference>
<dbReference type="AlphaFoldDB" id="A0A1M5HXH2"/>